<feature type="domain" description="Glycosyltransferase subfamily 4-like N-terminal" evidence="2">
    <location>
        <begin position="22"/>
        <end position="148"/>
    </location>
</feature>
<gene>
    <name evidence="3" type="ORF">VN21_07070</name>
</gene>
<dbReference type="EMBL" id="LBBT01000147">
    <property type="protein sequence ID" value="KKY01800.1"/>
    <property type="molecule type" value="Genomic_DNA"/>
</dbReference>
<dbReference type="SUPFAM" id="SSF53756">
    <property type="entry name" value="UDP-Glycosyltransferase/glycogen phosphorylase"/>
    <property type="match status" value="1"/>
</dbReference>
<name>A0A0M3DGP2_9FIRM</name>
<comment type="caution">
    <text evidence="3">The sequence shown here is derived from an EMBL/GenBank/DDBJ whole genome shotgun (WGS) entry which is preliminary data.</text>
</comment>
<dbReference type="Proteomes" id="UP000034407">
    <property type="component" value="Unassembled WGS sequence"/>
</dbReference>
<dbReference type="Pfam" id="PF00534">
    <property type="entry name" value="Glycos_transf_1"/>
    <property type="match status" value="1"/>
</dbReference>
<evidence type="ECO:0000259" key="1">
    <source>
        <dbReference type="Pfam" id="PF00534"/>
    </source>
</evidence>
<accession>A0A0M3DGP2</accession>
<dbReference type="PANTHER" id="PTHR12526">
    <property type="entry name" value="GLYCOSYLTRANSFERASE"/>
    <property type="match status" value="1"/>
</dbReference>
<dbReference type="AlphaFoldDB" id="A0A0M3DGP2"/>
<evidence type="ECO:0000313" key="4">
    <source>
        <dbReference type="Proteomes" id="UP000034407"/>
    </source>
</evidence>
<keyword evidence="4" id="KW-1185">Reference proteome</keyword>
<dbReference type="GO" id="GO:0016757">
    <property type="term" value="F:glycosyltransferase activity"/>
    <property type="evidence" value="ECO:0007669"/>
    <property type="project" value="InterPro"/>
</dbReference>
<dbReference type="InterPro" id="IPR001296">
    <property type="entry name" value="Glyco_trans_1"/>
</dbReference>
<evidence type="ECO:0000313" key="3">
    <source>
        <dbReference type="EMBL" id="KKY01800.1"/>
    </source>
</evidence>
<dbReference type="PANTHER" id="PTHR12526:SF630">
    <property type="entry name" value="GLYCOSYLTRANSFERASE"/>
    <property type="match status" value="1"/>
</dbReference>
<feature type="domain" description="Glycosyl transferase family 1" evidence="1">
    <location>
        <begin position="188"/>
        <end position="350"/>
    </location>
</feature>
<dbReference type="OrthoDB" id="9806653at2"/>
<dbReference type="InterPro" id="IPR028098">
    <property type="entry name" value="Glyco_trans_4-like_N"/>
</dbReference>
<reference evidence="3 4" key="1">
    <citation type="submission" date="2015-04" db="EMBL/GenBank/DDBJ databases">
        <title>Microcin producing Clostridium sp. JC272T.</title>
        <authorList>
            <person name="Jyothsna T."/>
            <person name="Sasikala C."/>
            <person name="Ramana C."/>
        </authorList>
    </citation>
    <scope>NUCLEOTIDE SEQUENCE [LARGE SCALE GENOMIC DNA]</scope>
    <source>
        <strain evidence="3 4">JC272</strain>
    </source>
</reference>
<dbReference type="CDD" id="cd03808">
    <property type="entry name" value="GT4_CapM-like"/>
    <property type="match status" value="1"/>
</dbReference>
<dbReference type="RefSeq" id="WP_046822635.1">
    <property type="nucleotide sequence ID" value="NZ_LBBT01000147.1"/>
</dbReference>
<dbReference type="Gene3D" id="3.40.50.2000">
    <property type="entry name" value="Glycogen Phosphorylase B"/>
    <property type="match status" value="2"/>
</dbReference>
<sequence>MAKVLVTAHLGRHFRIFGQSDYKVLLNMGHEVHIAANFNEEIDKFDNPNVIKHQIDFDRNPFSIQNLRALKQLKKLFRKEDFELIHCQSPSGGAITRLASKETRKRGTKVLYTAHGLHFFEGAPKKNWIMYYNFEKFFGKYTDCIITINNEDFYLAKNRLKIKDVQHIHGVGIDLNKFKPQIKKNKLELRSKYGYKNSDFILIYVGELSYRKNQDTAIKIIKKLKDRIPNIKLLLVGTGELEKQYKETVIKLNIKNNIEFLGYRNDITNLMSLSDVCISTSRQEGLPVNIMEAMATGLPLVVSNCRGNRDLVINNENGYVLPLDNIIEFEKSIEKIYREDDLKLKFSEQSLKNIKSYDMENIQKEMEQIYSKYISVVDKLYENKKI</sequence>
<keyword evidence="3" id="KW-0808">Transferase</keyword>
<dbReference type="PATRIC" id="fig|1629550.3.peg.860"/>
<organism evidence="3 4">
    <name type="scientific">Paraclostridium benzoelyticum</name>
    <dbReference type="NCBI Taxonomy" id="1629550"/>
    <lineage>
        <taxon>Bacteria</taxon>
        <taxon>Bacillati</taxon>
        <taxon>Bacillota</taxon>
        <taxon>Clostridia</taxon>
        <taxon>Peptostreptococcales</taxon>
        <taxon>Peptostreptococcaceae</taxon>
        <taxon>Paraclostridium</taxon>
    </lineage>
</organism>
<dbReference type="Pfam" id="PF13477">
    <property type="entry name" value="Glyco_trans_4_2"/>
    <property type="match status" value="1"/>
</dbReference>
<evidence type="ECO:0000259" key="2">
    <source>
        <dbReference type="Pfam" id="PF13477"/>
    </source>
</evidence>
<protein>
    <submittedName>
        <fullName evidence="3">Glycosyl transferase</fullName>
    </submittedName>
</protein>
<proteinExistence type="predicted"/>